<feature type="region of interest" description="Disordered" evidence="12">
    <location>
        <begin position="1259"/>
        <end position="1281"/>
    </location>
</feature>
<dbReference type="Gene3D" id="1.10.287.630">
    <property type="entry name" value="Helix hairpin bin"/>
    <property type="match status" value="2"/>
</dbReference>
<feature type="region of interest" description="Disordered" evidence="12">
    <location>
        <begin position="1302"/>
        <end position="1335"/>
    </location>
</feature>
<dbReference type="PRINTS" id="PR01463">
    <property type="entry name" value="EAGCHANLFMLY"/>
</dbReference>
<dbReference type="Pfam" id="PF00520">
    <property type="entry name" value="Ion_trans"/>
    <property type="match status" value="2"/>
</dbReference>
<keyword evidence="8 13" id="KW-1133">Transmembrane helix</keyword>
<feature type="domain" description="Cyclic nucleotide-binding" evidence="14">
    <location>
        <begin position="985"/>
        <end position="1084"/>
    </location>
</feature>
<evidence type="ECO:0000256" key="2">
    <source>
        <dbReference type="ARBA" id="ARBA00022448"/>
    </source>
</evidence>
<keyword evidence="2" id="KW-0813">Transport</keyword>
<evidence type="ECO:0000256" key="8">
    <source>
        <dbReference type="ARBA" id="ARBA00022989"/>
    </source>
</evidence>
<dbReference type="SUPFAM" id="SSF51206">
    <property type="entry name" value="cAMP-binding domain-like"/>
    <property type="match status" value="2"/>
</dbReference>
<evidence type="ECO:0000256" key="5">
    <source>
        <dbReference type="ARBA" id="ARBA00022826"/>
    </source>
</evidence>
<evidence type="ECO:0000256" key="12">
    <source>
        <dbReference type="SAM" id="MobiDB-lite"/>
    </source>
</evidence>
<keyword evidence="5" id="KW-0631">Potassium channel</keyword>
<feature type="transmembrane region" description="Helical" evidence="13">
    <location>
        <begin position="802"/>
        <end position="827"/>
    </location>
</feature>
<evidence type="ECO:0000256" key="3">
    <source>
        <dbReference type="ARBA" id="ARBA00022538"/>
    </source>
</evidence>
<comment type="subcellular location">
    <subcellularLocation>
        <location evidence="1">Membrane</location>
        <topology evidence="1">Multi-pass membrane protein</topology>
    </subcellularLocation>
</comment>
<keyword evidence="16" id="KW-1185">Reference proteome</keyword>
<dbReference type="InterPro" id="IPR000595">
    <property type="entry name" value="cNMP-bd_dom"/>
</dbReference>
<dbReference type="Gene3D" id="2.60.120.10">
    <property type="entry name" value="Jelly Rolls"/>
    <property type="match status" value="2"/>
</dbReference>
<dbReference type="InterPro" id="IPR005821">
    <property type="entry name" value="Ion_trans_dom"/>
</dbReference>
<evidence type="ECO:0000256" key="13">
    <source>
        <dbReference type="SAM" id="Phobius"/>
    </source>
</evidence>
<accession>A0A8K1CM75</accession>
<dbReference type="InterPro" id="IPR050818">
    <property type="entry name" value="KCNH_animal-type"/>
</dbReference>
<keyword evidence="6" id="KW-0851">Voltage-gated channel</keyword>
<feature type="compositionally biased region" description="Basic and acidic residues" evidence="12">
    <location>
        <begin position="1261"/>
        <end position="1281"/>
    </location>
</feature>
<dbReference type="PANTHER" id="PTHR10217">
    <property type="entry name" value="VOLTAGE AND LIGAND GATED POTASSIUM CHANNEL"/>
    <property type="match status" value="1"/>
</dbReference>
<feature type="region of interest" description="Disordered" evidence="12">
    <location>
        <begin position="518"/>
        <end position="586"/>
    </location>
</feature>
<feature type="transmembrane region" description="Helical" evidence="13">
    <location>
        <begin position="879"/>
        <end position="903"/>
    </location>
</feature>
<evidence type="ECO:0000256" key="4">
    <source>
        <dbReference type="ARBA" id="ARBA00022692"/>
    </source>
</evidence>
<keyword evidence="3" id="KW-0633">Potassium transport</keyword>
<evidence type="ECO:0000256" key="11">
    <source>
        <dbReference type="ARBA" id="ARBA00023303"/>
    </source>
</evidence>
<dbReference type="GO" id="GO:0042391">
    <property type="term" value="P:regulation of membrane potential"/>
    <property type="evidence" value="ECO:0007669"/>
    <property type="project" value="TreeGrafter"/>
</dbReference>
<name>A0A8K1CM75_PYTOL</name>
<evidence type="ECO:0000313" key="15">
    <source>
        <dbReference type="EMBL" id="TMW66084.1"/>
    </source>
</evidence>
<keyword evidence="9" id="KW-0406">Ion transport</keyword>
<evidence type="ECO:0000256" key="6">
    <source>
        <dbReference type="ARBA" id="ARBA00022882"/>
    </source>
</evidence>
<dbReference type="OrthoDB" id="421226at2759"/>
<feature type="compositionally biased region" description="Polar residues" evidence="12">
    <location>
        <begin position="523"/>
        <end position="534"/>
    </location>
</feature>
<dbReference type="InterPro" id="IPR003938">
    <property type="entry name" value="K_chnl_volt-dep_EAG/ELK/ERG"/>
</dbReference>
<evidence type="ECO:0000259" key="14">
    <source>
        <dbReference type="PROSITE" id="PS50042"/>
    </source>
</evidence>
<feature type="transmembrane region" description="Helical" evidence="13">
    <location>
        <begin position="253"/>
        <end position="277"/>
    </location>
</feature>
<evidence type="ECO:0000313" key="16">
    <source>
        <dbReference type="Proteomes" id="UP000794436"/>
    </source>
</evidence>
<dbReference type="PROSITE" id="PS50042">
    <property type="entry name" value="CNMP_BINDING_3"/>
    <property type="match status" value="2"/>
</dbReference>
<feature type="compositionally biased region" description="Basic and acidic residues" evidence="12">
    <location>
        <begin position="560"/>
        <end position="576"/>
    </location>
</feature>
<reference evidence="15" key="1">
    <citation type="submission" date="2019-03" db="EMBL/GenBank/DDBJ databases">
        <title>Long read genome sequence of the mycoparasitic Pythium oligandrum ATCC 38472 isolated from sugarbeet rhizosphere.</title>
        <authorList>
            <person name="Gaulin E."/>
        </authorList>
    </citation>
    <scope>NUCLEOTIDE SEQUENCE</scope>
    <source>
        <strain evidence="15">ATCC 38472_TT</strain>
    </source>
</reference>
<keyword evidence="7" id="KW-0630">Potassium</keyword>
<dbReference type="InterPro" id="IPR018488">
    <property type="entry name" value="cNMP-bd_CS"/>
</dbReference>
<dbReference type="Proteomes" id="UP000794436">
    <property type="component" value="Unassembled WGS sequence"/>
</dbReference>
<gene>
    <name evidence="15" type="ORF">Poli38472_003849</name>
</gene>
<feature type="compositionally biased region" description="Polar residues" evidence="12">
    <location>
        <begin position="1302"/>
        <end position="1313"/>
    </location>
</feature>
<feature type="transmembrane region" description="Helical" evidence="13">
    <location>
        <begin position="118"/>
        <end position="137"/>
    </location>
</feature>
<comment type="caution">
    <text evidence="15">The sequence shown here is derived from an EMBL/GenBank/DDBJ whole genome shotgun (WGS) entry which is preliminary data.</text>
</comment>
<dbReference type="EMBL" id="SPLM01000036">
    <property type="protein sequence ID" value="TMW66084.1"/>
    <property type="molecule type" value="Genomic_DNA"/>
</dbReference>
<dbReference type="GO" id="GO:0005249">
    <property type="term" value="F:voltage-gated potassium channel activity"/>
    <property type="evidence" value="ECO:0007669"/>
    <property type="project" value="InterPro"/>
</dbReference>
<sequence length="1335" mass="151549">MDELRQAKVAELMDKDVMVLNESQLAQMQQRNTHPFTIPVNSSFRHWWDLAITLSIAYEVVAMPIKVGFQVDAKGFGYVLDVLVDLIYLAEIVLNFFTSYIDETTGEEVKNLKQIRKNYLSGFFLLDAVSSIPFSFVSTAPSQLPLLKILKVTRAIKISKTGLIKTLSSRVNRSMNPSLLRMMELTFIFFISQHFIACTYYFISLNQDHFTTWQPPPETRNSSLLQQYIYAIYFAIMVTTANDVSPTTPTEQVFTSVMLFVGIVINASIIGSAANLLSNLDKAEIARKNQMDSINDYMRFKKVPLVLQEKIRRYYEYALNSRIMDPTETLFAELPDRLKLSLRLNLHDEFIRKVPLFRVCSNAGVIAIVQCLKQVVAMPHEVIIAQGEIANDFYFIKSGQVSLCVRTAAQEVPLGNLGEGSFFGESSLLTGEPQQAEVRSDSVTELAFLTKDDFMAIIDKFPTSFLAVRRISENRMQTAHNVQRMAKMQRRQSHPHVPMMTRKMTFKRAAEAVLPTVRINKSVRPTNNRNTTAKHPSPLLRENSLRGSLKSLSSRLLGNDSRRPTEDEKNAPEDQFKYAGGDGDKDDEFIADDLMDDDLLEDDEEDYEEEDAGDRGFRKRRKRLLAADDDDEVAYFSQRGGNLSFTLRHHHVLHPHGRTRACWDVFSIMMITWMVLTTPVELCFPELSLGTHRLIHKIDSFVDAMFAIDIVLNFMTAVEFNGSLHFSFGSRVRHYLRGWFCFDLLVTIPFYAITTSYSALYLTPTSPIILSDFLHPSWYPFFRGLRLCRVASFTRIRRRLEYSLLISSTSSSLGGFLYTVLCLSHIFSDRSHLDHAIMDRTLEDDSLATKYIAASYWSMMTIATVGYGDLTVKTNMGRLFSIVAMAIGGGIFAYGISNVVSLFQQLSIKETQHRRKMDQVNSFMHDRNLPRKLRDEIRANFFHLRKATRENKLEDRMIMEQMSRTMQSKVATLFCLQMMPLKMPSLAGCNAEFIHELYLTMEVQCYLPGEDIIRQDDYGTEMYFLFVGHVQVLLGQNKVAMLGPSSCFGEFAMINPTKPRLATIQAMDFCETHCVNREKVLRTLIRHPFMIHSIKQLSRLRSRKALNRIFDNTNRSRTLLQGLAAVCHHSGIQGLLPEGMKVEDVPHLREFAPPPAVVNRLGSVRMGLVSTSARTEATRRKSITTSSLALNSGDYGHINQANTELAPSAPSSPVGSEIRMRRKALGDIDDTSTAHTARMRRMPSRKSDLSMSATVATIQQAKEESGEKGSSRFQSSDERIDTLLKQMQEMLKRQTALEQQVQELLASRQNEQPSGEEKQTPADEPSLFNAGDSPV</sequence>
<keyword evidence="11" id="KW-0407">Ion channel</keyword>
<proteinExistence type="predicted"/>
<evidence type="ECO:0000256" key="7">
    <source>
        <dbReference type="ARBA" id="ARBA00022958"/>
    </source>
</evidence>
<dbReference type="Pfam" id="PF00027">
    <property type="entry name" value="cNMP_binding"/>
    <property type="match status" value="2"/>
</dbReference>
<evidence type="ECO:0000256" key="10">
    <source>
        <dbReference type="ARBA" id="ARBA00023136"/>
    </source>
</evidence>
<evidence type="ECO:0000256" key="1">
    <source>
        <dbReference type="ARBA" id="ARBA00004141"/>
    </source>
</evidence>
<keyword evidence="10 13" id="KW-0472">Membrane</keyword>
<dbReference type="CDD" id="cd00038">
    <property type="entry name" value="CAP_ED"/>
    <property type="match status" value="2"/>
</dbReference>
<dbReference type="GO" id="GO:0005886">
    <property type="term" value="C:plasma membrane"/>
    <property type="evidence" value="ECO:0007669"/>
    <property type="project" value="TreeGrafter"/>
</dbReference>
<dbReference type="PROSITE" id="PS00888">
    <property type="entry name" value="CNMP_BINDING_1"/>
    <property type="match status" value="1"/>
</dbReference>
<feature type="transmembrane region" description="Helical" evidence="13">
    <location>
        <begin position="847"/>
        <end position="867"/>
    </location>
</feature>
<feature type="transmembrane region" description="Helical" evidence="13">
    <location>
        <begin position="224"/>
        <end position="241"/>
    </location>
</feature>
<protein>
    <recommendedName>
        <fullName evidence="14">Cyclic nucleotide-binding domain-containing protein</fullName>
    </recommendedName>
</protein>
<evidence type="ECO:0000256" key="9">
    <source>
        <dbReference type="ARBA" id="ARBA00023065"/>
    </source>
</evidence>
<dbReference type="Gene3D" id="1.10.287.70">
    <property type="match status" value="2"/>
</dbReference>
<dbReference type="SUPFAM" id="SSF81324">
    <property type="entry name" value="Voltage-gated potassium channels"/>
    <property type="match status" value="2"/>
</dbReference>
<keyword evidence="4 13" id="KW-0812">Transmembrane</keyword>
<feature type="transmembrane region" description="Helical" evidence="13">
    <location>
        <begin position="185"/>
        <end position="203"/>
    </location>
</feature>
<dbReference type="InterPro" id="IPR014710">
    <property type="entry name" value="RmlC-like_jellyroll"/>
</dbReference>
<dbReference type="InterPro" id="IPR018490">
    <property type="entry name" value="cNMP-bd_dom_sf"/>
</dbReference>
<feature type="domain" description="Cyclic nucleotide-binding" evidence="14">
    <location>
        <begin position="356"/>
        <end position="458"/>
    </location>
</feature>
<dbReference type="SMART" id="SM00100">
    <property type="entry name" value="cNMP"/>
    <property type="match status" value="2"/>
</dbReference>
<feature type="compositionally biased region" description="Low complexity" evidence="12">
    <location>
        <begin position="545"/>
        <end position="558"/>
    </location>
</feature>
<organism evidence="15 16">
    <name type="scientific">Pythium oligandrum</name>
    <name type="common">Mycoparasitic fungus</name>
    <dbReference type="NCBI Taxonomy" id="41045"/>
    <lineage>
        <taxon>Eukaryota</taxon>
        <taxon>Sar</taxon>
        <taxon>Stramenopiles</taxon>
        <taxon>Oomycota</taxon>
        <taxon>Peronosporomycetes</taxon>
        <taxon>Pythiales</taxon>
        <taxon>Pythiaceae</taxon>
        <taxon>Pythium</taxon>
    </lineage>
</organism>
<dbReference type="PANTHER" id="PTHR10217:SF435">
    <property type="entry name" value="POTASSIUM VOLTAGE-GATED CHANNEL PROTEIN EAG"/>
    <property type="match status" value="1"/>
</dbReference>
<dbReference type="GO" id="GO:0034702">
    <property type="term" value="C:monoatomic ion channel complex"/>
    <property type="evidence" value="ECO:0007669"/>
    <property type="project" value="UniProtKB-KW"/>
</dbReference>